<organism evidence="2 3">
    <name type="scientific">Amblyomma americanum</name>
    <name type="common">Lone star tick</name>
    <dbReference type="NCBI Taxonomy" id="6943"/>
    <lineage>
        <taxon>Eukaryota</taxon>
        <taxon>Metazoa</taxon>
        <taxon>Ecdysozoa</taxon>
        <taxon>Arthropoda</taxon>
        <taxon>Chelicerata</taxon>
        <taxon>Arachnida</taxon>
        <taxon>Acari</taxon>
        <taxon>Parasitiformes</taxon>
        <taxon>Ixodida</taxon>
        <taxon>Ixodoidea</taxon>
        <taxon>Ixodidae</taxon>
        <taxon>Amblyomminae</taxon>
        <taxon>Amblyomma</taxon>
    </lineage>
</organism>
<dbReference type="EMBL" id="JARKHS020007824">
    <property type="protein sequence ID" value="KAK8781274.1"/>
    <property type="molecule type" value="Genomic_DNA"/>
</dbReference>
<accession>A0AAQ4F2A5</accession>
<keyword evidence="1" id="KW-0472">Membrane</keyword>
<feature type="transmembrane region" description="Helical" evidence="1">
    <location>
        <begin position="79"/>
        <end position="97"/>
    </location>
</feature>
<keyword evidence="1" id="KW-1133">Transmembrane helix</keyword>
<dbReference type="SUPFAM" id="SSF161070">
    <property type="entry name" value="SNF-like"/>
    <property type="match status" value="1"/>
</dbReference>
<evidence type="ECO:0000256" key="1">
    <source>
        <dbReference type="SAM" id="Phobius"/>
    </source>
</evidence>
<gene>
    <name evidence="2" type="ORF">V5799_017379</name>
</gene>
<comment type="caution">
    <text evidence="2">The sequence shown here is derived from an EMBL/GenBank/DDBJ whole genome shotgun (WGS) entry which is preliminary data.</text>
</comment>
<evidence type="ECO:0000313" key="3">
    <source>
        <dbReference type="Proteomes" id="UP001321473"/>
    </source>
</evidence>
<dbReference type="Proteomes" id="UP001321473">
    <property type="component" value="Unassembled WGS sequence"/>
</dbReference>
<protein>
    <submittedName>
        <fullName evidence="2">Uncharacterized protein</fullName>
    </submittedName>
</protein>
<keyword evidence="1" id="KW-0812">Transmembrane</keyword>
<sequence>MTTGSVNASQFPMMFIVYGGGLGYTMSLYAIVHMVGDSVPVSDQLLYLLGSAREAAWNDCSHGVLLAPNRTCYVPRHAIFLYAMVWLHVSSTVLLLVRGATLPGAMGGLSLMLYADWSHAASLQ</sequence>
<dbReference type="InterPro" id="IPR037272">
    <property type="entry name" value="SNS_sf"/>
</dbReference>
<feature type="transmembrane region" description="Helical" evidence="1">
    <location>
        <begin position="12"/>
        <end position="32"/>
    </location>
</feature>
<dbReference type="AlphaFoldDB" id="A0AAQ4F2A5"/>
<proteinExistence type="predicted"/>
<feature type="non-terminal residue" evidence="2">
    <location>
        <position position="124"/>
    </location>
</feature>
<reference evidence="2 3" key="1">
    <citation type="journal article" date="2023" name="Arcadia Sci">
        <title>De novo assembly of a long-read Amblyomma americanum tick genome.</title>
        <authorList>
            <person name="Chou S."/>
            <person name="Poskanzer K.E."/>
            <person name="Rollins M."/>
            <person name="Thuy-Boun P.S."/>
        </authorList>
    </citation>
    <scope>NUCLEOTIDE SEQUENCE [LARGE SCALE GENOMIC DNA]</scope>
    <source>
        <strain evidence="2">F_SG_1</strain>
        <tissue evidence="2">Salivary glands</tissue>
    </source>
</reference>
<keyword evidence="3" id="KW-1185">Reference proteome</keyword>
<name>A0AAQ4F2A5_AMBAM</name>
<evidence type="ECO:0000313" key="2">
    <source>
        <dbReference type="EMBL" id="KAK8781274.1"/>
    </source>
</evidence>